<evidence type="ECO:0000256" key="16">
    <source>
        <dbReference type="ARBA" id="ARBA00022989"/>
    </source>
</evidence>
<dbReference type="InterPro" id="IPR015919">
    <property type="entry name" value="Cadherin-like_sf"/>
</dbReference>
<feature type="transmembrane region" description="Helical" evidence="24">
    <location>
        <begin position="561"/>
        <end position="580"/>
    </location>
</feature>
<comment type="subcellular location">
    <subcellularLocation>
        <location evidence="4">Cell junction</location>
        <location evidence="4">Adherens junction</location>
    </subcellularLocation>
    <subcellularLocation>
        <location evidence="2 22">Cell membrane</location>
        <topology evidence="2 22">Single-pass type I membrane protein</topology>
    </subcellularLocation>
    <subcellularLocation>
        <location evidence="3">Cytoplasm</location>
    </subcellularLocation>
    <subcellularLocation>
        <location evidence="1">Endosome</location>
    </subcellularLocation>
    <subcellularLocation>
        <location evidence="5">Golgi apparatus</location>
        <location evidence="5">trans-Golgi network</location>
    </subcellularLocation>
</comment>
<evidence type="ECO:0000256" key="1">
    <source>
        <dbReference type="ARBA" id="ARBA00004177"/>
    </source>
</evidence>
<dbReference type="AlphaFoldDB" id="A0A8C2WXE8"/>
<dbReference type="Proteomes" id="UP000694565">
    <property type="component" value="Unplaced"/>
</dbReference>
<keyword evidence="18 24" id="KW-0472">Membrane</keyword>
<dbReference type="FunFam" id="2.60.40.60:FF:000011">
    <property type="entry name" value="Cadherin 1"/>
    <property type="match status" value="1"/>
</dbReference>
<evidence type="ECO:0000256" key="7">
    <source>
        <dbReference type="ARBA" id="ARBA00022490"/>
    </source>
</evidence>
<dbReference type="GO" id="GO:0016339">
    <property type="term" value="P:calcium-dependent cell-cell adhesion via plasma membrane cell adhesion molecules"/>
    <property type="evidence" value="ECO:0007669"/>
    <property type="project" value="TreeGrafter"/>
</dbReference>
<evidence type="ECO:0000256" key="15">
    <source>
        <dbReference type="ARBA" id="ARBA00022949"/>
    </source>
</evidence>
<evidence type="ECO:0000256" key="6">
    <source>
        <dbReference type="ARBA" id="ARBA00022475"/>
    </source>
</evidence>
<dbReference type="GeneTree" id="ENSGT00940000154848"/>
<keyword evidence="19" id="KW-0325">Glycoprotein</keyword>
<evidence type="ECO:0000256" key="8">
    <source>
        <dbReference type="ARBA" id="ARBA00022692"/>
    </source>
</evidence>
<feature type="domain" description="Cadherin" evidence="26">
    <location>
        <begin position="186"/>
        <end position="294"/>
    </location>
</feature>
<evidence type="ECO:0000313" key="28">
    <source>
        <dbReference type="Proteomes" id="UP000694565"/>
    </source>
</evidence>
<evidence type="ECO:0000256" key="17">
    <source>
        <dbReference type="ARBA" id="ARBA00023034"/>
    </source>
</evidence>
<dbReference type="PANTHER" id="PTHR24027">
    <property type="entry name" value="CADHERIN-23"/>
    <property type="match status" value="1"/>
</dbReference>
<comment type="function">
    <text evidence="23">Cadherins are calcium-dependent cell adhesion proteins.</text>
</comment>
<name>A0A8C2WXE8_CYCLU</name>
<dbReference type="GO" id="GO:0001841">
    <property type="term" value="P:neural tube formation"/>
    <property type="evidence" value="ECO:0007669"/>
    <property type="project" value="UniProtKB-ARBA"/>
</dbReference>
<evidence type="ECO:0000259" key="26">
    <source>
        <dbReference type="PROSITE" id="PS50268"/>
    </source>
</evidence>
<evidence type="ECO:0000256" key="4">
    <source>
        <dbReference type="ARBA" id="ARBA00004536"/>
    </source>
</evidence>
<dbReference type="GO" id="GO:0007398">
    <property type="term" value="P:ectoderm development"/>
    <property type="evidence" value="ECO:0007669"/>
    <property type="project" value="UniProtKB-ARBA"/>
</dbReference>
<keyword evidence="17" id="KW-0333">Golgi apparatus</keyword>
<keyword evidence="9" id="KW-0479">Metal-binding</keyword>
<dbReference type="GO" id="GO:0001764">
    <property type="term" value="P:neuron migration"/>
    <property type="evidence" value="ECO:0007669"/>
    <property type="project" value="UniProtKB-ARBA"/>
</dbReference>
<proteinExistence type="predicted"/>
<dbReference type="GO" id="GO:0016342">
    <property type="term" value="C:catenin complex"/>
    <property type="evidence" value="ECO:0007669"/>
    <property type="project" value="TreeGrafter"/>
</dbReference>
<evidence type="ECO:0000256" key="19">
    <source>
        <dbReference type="ARBA" id="ARBA00023180"/>
    </source>
</evidence>
<keyword evidence="6" id="KW-1003">Cell membrane</keyword>
<dbReference type="InterPro" id="IPR020894">
    <property type="entry name" value="Cadherin_CS"/>
</dbReference>
<organism evidence="27 28">
    <name type="scientific">Cyclopterus lumpus</name>
    <name type="common">Lumpsucker</name>
    <dbReference type="NCBI Taxonomy" id="8103"/>
    <lineage>
        <taxon>Eukaryota</taxon>
        <taxon>Metazoa</taxon>
        <taxon>Chordata</taxon>
        <taxon>Craniata</taxon>
        <taxon>Vertebrata</taxon>
        <taxon>Euteleostomi</taxon>
        <taxon>Actinopterygii</taxon>
        <taxon>Neopterygii</taxon>
        <taxon>Teleostei</taxon>
        <taxon>Neoteleostei</taxon>
        <taxon>Acanthomorphata</taxon>
        <taxon>Eupercaria</taxon>
        <taxon>Perciformes</taxon>
        <taxon>Cottioidei</taxon>
        <taxon>Cottales</taxon>
        <taxon>Cyclopteridae</taxon>
        <taxon>Cyclopterus</taxon>
    </lineage>
</organism>
<dbReference type="Pfam" id="PF00028">
    <property type="entry name" value="Cadherin"/>
    <property type="match status" value="4"/>
</dbReference>
<dbReference type="GO" id="GO:0030010">
    <property type="term" value="P:establishment of cell polarity"/>
    <property type="evidence" value="ECO:0007669"/>
    <property type="project" value="UniProtKB-ARBA"/>
</dbReference>
<dbReference type="GO" id="GO:0005509">
    <property type="term" value="F:calcium ion binding"/>
    <property type="evidence" value="ECO:0007669"/>
    <property type="project" value="UniProtKB-UniRule"/>
</dbReference>
<dbReference type="PROSITE" id="PS50268">
    <property type="entry name" value="CADHERIN_2"/>
    <property type="match status" value="4"/>
</dbReference>
<evidence type="ECO:0000256" key="3">
    <source>
        <dbReference type="ARBA" id="ARBA00004496"/>
    </source>
</evidence>
<dbReference type="InterPro" id="IPR000233">
    <property type="entry name" value="Cadherin_Y-type_LIR"/>
</dbReference>
<keyword evidence="11" id="KW-0677">Repeat</keyword>
<dbReference type="PANTHER" id="PTHR24027:SF319">
    <property type="entry name" value="CADHERIN-1"/>
    <property type="match status" value="1"/>
</dbReference>
<keyword evidence="12" id="KW-0967">Endosome</keyword>
<dbReference type="PROSITE" id="PS00232">
    <property type="entry name" value="CADHERIN_1"/>
    <property type="match status" value="2"/>
</dbReference>
<dbReference type="FunFam" id="2.60.40.60:FF:000019">
    <property type="entry name" value="Cadherin 2"/>
    <property type="match status" value="1"/>
</dbReference>
<evidence type="ECO:0000256" key="5">
    <source>
        <dbReference type="ARBA" id="ARBA00004601"/>
    </source>
</evidence>
<keyword evidence="15" id="KW-0965">Cell junction</keyword>
<dbReference type="FunFam" id="2.60.40.60:FF:000022">
    <property type="entry name" value="Cadherin 2"/>
    <property type="match status" value="1"/>
</dbReference>
<evidence type="ECO:0000256" key="9">
    <source>
        <dbReference type="ARBA" id="ARBA00022723"/>
    </source>
</evidence>
<reference evidence="27" key="1">
    <citation type="submission" date="2025-08" db="UniProtKB">
        <authorList>
            <consortium name="Ensembl"/>
        </authorList>
    </citation>
    <scope>IDENTIFICATION</scope>
</reference>
<gene>
    <name evidence="27" type="primary">LOC117732378</name>
</gene>
<evidence type="ECO:0000256" key="10">
    <source>
        <dbReference type="ARBA" id="ARBA00022729"/>
    </source>
</evidence>
<dbReference type="FunFam" id="4.10.900.10:FF:000001">
    <property type="entry name" value="Cadherin 2"/>
    <property type="match status" value="1"/>
</dbReference>
<evidence type="ECO:0000256" key="18">
    <source>
        <dbReference type="ARBA" id="ARBA00023136"/>
    </source>
</evidence>
<protein>
    <recommendedName>
        <fullName evidence="20">Cadherin-1</fullName>
    </recommendedName>
</protein>
<dbReference type="FunFam" id="2.60.40.60:FF:000095">
    <property type="entry name" value="Cadherin 13"/>
    <property type="match status" value="1"/>
</dbReference>
<dbReference type="GO" id="GO:0034332">
    <property type="term" value="P:adherens junction organization"/>
    <property type="evidence" value="ECO:0007669"/>
    <property type="project" value="UniProtKB-ARBA"/>
</dbReference>
<dbReference type="GO" id="GO:0007498">
    <property type="term" value="P:mesoderm development"/>
    <property type="evidence" value="ECO:0007669"/>
    <property type="project" value="UniProtKB-ARBA"/>
</dbReference>
<reference evidence="27" key="2">
    <citation type="submission" date="2025-09" db="UniProtKB">
        <authorList>
            <consortium name="Ensembl"/>
        </authorList>
    </citation>
    <scope>IDENTIFICATION</scope>
</reference>
<evidence type="ECO:0000256" key="21">
    <source>
        <dbReference type="PROSITE-ProRule" id="PRU00043"/>
    </source>
</evidence>
<keyword evidence="7" id="KW-0963">Cytoplasm</keyword>
<evidence type="ECO:0000256" key="24">
    <source>
        <dbReference type="SAM" id="Phobius"/>
    </source>
</evidence>
<evidence type="ECO:0000256" key="25">
    <source>
        <dbReference type="SAM" id="SignalP"/>
    </source>
</evidence>
<dbReference type="PRINTS" id="PR00205">
    <property type="entry name" value="CADHERIN"/>
</dbReference>
<dbReference type="SUPFAM" id="SSF49313">
    <property type="entry name" value="Cadherin-like"/>
    <property type="match status" value="4"/>
</dbReference>
<keyword evidence="13 21" id="KW-0106">Calcium</keyword>
<dbReference type="Pfam" id="PF01049">
    <property type="entry name" value="CADH_Y-type_LIR"/>
    <property type="match status" value="1"/>
</dbReference>
<evidence type="ECO:0000256" key="23">
    <source>
        <dbReference type="RuleBase" id="RU004357"/>
    </source>
</evidence>
<evidence type="ECO:0000256" key="22">
    <source>
        <dbReference type="RuleBase" id="RU003318"/>
    </source>
</evidence>
<dbReference type="GO" id="GO:0005794">
    <property type="term" value="C:Golgi apparatus"/>
    <property type="evidence" value="ECO:0007669"/>
    <property type="project" value="UniProtKB-SubCell"/>
</dbReference>
<dbReference type="GO" id="GO:0005768">
    <property type="term" value="C:endosome"/>
    <property type="evidence" value="ECO:0007669"/>
    <property type="project" value="UniProtKB-SubCell"/>
</dbReference>
<evidence type="ECO:0000256" key="11">
    <source>
        <dbReference type="ARBA" id="ARBA00022737"/>
    </source>
</evidence>
<feature type="domain" description="Cadherin" evidence="26">
    <location>
        <begin position="112"/>
        <end position="185"/>
    </location>
</feature>
<feature type="domain" description="Cadherin" evidence="26">
    <location>
        <begin position="404"/>
        <end position="511"/>
    </location>
</feature>
<dbReference type="InterPro" id="IPR002126">
    <property type="entry name" value="Cadherin-like_dom"/>
</dbReference>
<dbReference type="GO" id="GO:0007156">
    <property type="term" value="P:homophilic cell adhesion via plasma membrane adhesion molecules"/>
    <property type="evidence" value="ECO:0007669"/>
    <property type="project" value="InterPro"/>
</dbReference>
<dbReference type="GO" id="GO:0007043">
    <property type="term" value="P:cell-cell junction assembly"/>
    <property type="evidence" value="ECO:0007669"/>
    <property type="project" value="TreeGrafter"/>
</dbReference>
<dbReference type="InterPro" id="IPR039808">
    <property type="entry name" value="Cadherin"/>
</dbReference>
<feature type="domain" description="Cadherin" evidence="26">
    <location>
        <begin position="292"/>
        <end position="402"/>
    </location>
</feature>
<dbReference type="GO" id="GO:0008013">
    <property type="term" value="F:beta-catenin binding"/>
    <property type="evidence" value="ECO:0007669"/>
    <property type="project" value="TreeGrafter"/>
</dbReference>
<dbReference type="GO" id="GO:0060027">
    <property type="term" value="P:convergent extension involved in gastrulation"/>
    <property type="evidence" value="ECO:0007669"/>
    <property type="project" value="UniProtKB-ARBA"/>
</dbReference>
<keyword evidence="28" id="KW-1185">Reference proteome</keyword>
<dbReference type="SMART" id="SM00112">
    <property type="entry name" value="CA"/>
    <property type="match status" value="4"/>
</dbReference>
<dbReference type="GO" id="GO:0042074">
    <property type="term" value="P:cell migration involved in gastrulation"/>
    <property type="evidence" value="ECO:0007669"/>
    <property type="project" value="UniProtKB-ARBA"/>
</dbReference>
<keyword evidence="16 24" id="KW-1133">Transmembrane helix</keyword>
<feature type="chain" id="PRO_5034719543" description="Cadherin-1" evidence="25">
    <location>
        <begin position="28"/>
        <end position="745"/>
    </location>
</feature>
<evidence type="ECO:0000256" key="20">
    <source>
        <dbReference type="ARBA" id="ARBA00023893"/>
    </source>
</evidence>
<dbReference type="Gene3D" id="4.10.900.10">
    <property type="entry name" value="TCF3-CBD (Catenin binding domain)"/>
    <property type="match status" value="1"/>
</dbReference>
<dbReference type="GO" id="GO:0005912">
    <property type="term" value="C:adherens junction"/>
    <property type="evidence" value="ECO:0007669"/>
    <property type="project" value="UniProtKB-SubCell"/>
</dbReference>
<evidence type="ECO:0000256" key="13">
    <source>
        <dbReference type="ARBA" id="ARBA00022837"/>
    </source>
</evidence>
<keyword evidence="8 22" id="KW-0812">Transmembrane</keyword>
<dbReference type="GO" id="GO:0044331">
    <property type="term" value="P:cell-cell adhesion mediated by cadherin"/>
    <property type="evidence" value="ECO:0007669"/>
    <property type="project" value="TreeGrafter"/>
</dbReference>
<dbReference type="Ensembl" id="ENSCLMT00005010035.1">
    <property type="protein sequence ID" value="ENSCLMP00005009229.1"/>
    <property type="gene ID" value="ENSCLMG00005005194.1"/>
</dbReference>
<evidence type="ECO:0000313" key="27">
    <source>
        <dbReference type="Ensembl" id="ENSCLMP00005009229.1"/>
    </source>
</evidence>
<sequence length="745" mass="82383">MTENRRTWKVLSFLCQLLCLAFLAASGIQPCCLNNRINCTNNEIPRGKHLENNCDVDVEQLPAAEFAHVSGSLKRMKREWVIPTINFPENDRGPHPKYMVKIKSNNEKKVPITYSITGPGADQPPEGVFTVDRRSGVLYVTKPLDRENTAKYSLWVHALNEGIKAEEPMELIINVVDQNDNAPRFTQNLFYGSVSESASTGDSIIKVKAVDEDDPQTNNAVIWYRIKAQTPTEDMFAINPVSGMISVKAGGLDRETHPEYKLTIEAADMEGEGLTTTCAVIISITDSNDNAPQFTISTSVQENEVGVEVIRLKATDEDELGSPNANTKYSIIEGDEGGDFNITTGSSKMEGILKTAKGLDFESFPVFTLLVVVTNEVPLSGVTSTSTATVTVTVTDKNEPSVFSPSEIHVSISEDAKIESSVADLKAQDPDTARRQSVRYKLHNDTARWLSIDKDSGSVKVKSNMDRESHYIKESKYTVLVLAYDNDTVPATGTGTLVVTLLDVNDHHPVIKQRKARLCNSDPVPALLDIVDPDGPGHAGPFAVELQGEHRINWTINTNSTIAQLFLLTTVLLLLLLLLLRRTSRSEKDVPLLEDQPRDGIFYYDEEGGGEEDQEYDLSQLHRGLDNHPEVFSTEVFPTVQSHLYYRLQLQANEEIVQFIEDNLQSADSDPTAPPYDSLLVFDYEGIGSDASLLSSINSSDSDEGKDFQSLALWGPRFSRLADLYTGGIDEDNDTETLPGKTEWV</sequence>
<dbReference type="GO" id="GO:0000902">
    <property type="term" value="P:cell morphogenesis"/>
    <property type="evidence" value="ECO:0007669"/>
    <property type="project" value="TreeGrafter"/>
</dbReference>
<evidence type="ECO:0000256" key="2">
    <source>
        <dbReference type="ARBA" id="ARBA00004251"/>
    </source>
</evidence>
<dbReference type="CDD" id="cd11304">
    <property type="entry name" value="Cadherin_repeat"/>
    <property type="match status" value="3"/>
</dbReference>
<dbReference type="Gene3D" id="2.60.40.60">
    <property type="entry name" value="Cadherins"/>
    <property type="match status" value="5"/>
</dbReference>
<keyword evidence="10 25" id="KW-0732">Signal</keyword>
<evidence type="ECO:0000256" key="14">
    <source>
        <dbReference type="ARBA" id="ARBA00022889"/>
    </source>
</evidence>
<evidence type="ECO:0000256" key="12">
    <source>
        <dbReference type="ARBA" id="ARBA00022753"/>
    </source>
</evidence>
<dbReference type="InterPro" id="IPR027397">
    <property type="entry name" value="Catenin-bd_sf"/>
</dbReference>
<feature type="signal peptide" evidence="25">
    <location>
        <begin position="1"/>
        <end position="27"/>
    </location>
</feature>
<keyword evidence="14 22" id="KW-0130">Cell adhesion</keyword>
<accession>A0A8C2WXE8</accession>
<dbReference type="GO" id="GO:0045296">
    <property type="term" value="F:cadherin binding"/>
    <property type="evidence" value="ECO:0007669"/>
    <property type="project" value="TreeGrafter"/>
</dbReference>